<keyword evidence="1" id="KW-0732">Signal</keyword>
<feature type="chain" id="PRO_5018622318" evidence="1">
    <location>
        <begin position="24"/>
        <end position="275"/>
    </location>
</feature>
<dbReference type="Pfam" id="PF01569">
    <property type="entry name" value="PAP2"/>
    <property type="match status" value="1"/>
</dbReference>
<dbReference type="EMBL" id="SAYW01000001">
    <property type="protein sequence ID" value="RWU10949.1"/>
    <property type="molecule type" value="Genomic_DNA"/>
</dbReference>
<sequence length="275" mass="30238">MTATDMKTMMLMIFSFTHFIALAQIDSITHVTDTNSTSILDETCGFNLPNIAKFNIKRDKSSAQQFMIPAVFIGYGIATQFVAPLKELDRSLHRNLGQSIHHRITLDDYLQYAPAVNVYALDLLGVKAKHSFGDRTLLMASAYLLTATVVQTMKHAIGIKRPDGSNTKSFPSGHTATAFVGAHLLFKEYGNQNPWIGIGGYLAATTTGALRMVNKKHWFSDVVAGAGIGIMSVEIACLLLPKMHQLFGNNGKVKQLVVLPSIAKNQYVLSLSYKW</sequence>
<organism evidence="3 4">
    <name type="scientific">Pedobacter chitinilyticus</name>
    <dbReference type="NCBI Taxonomy" id="2233776"/>
    <lineage>
        <taxon>Bacteria</taxon>
        <taxon>Pseudomonadati</taxon>
        <taxon>Bacteroidota</taxon>
        <taxon>Sphingobacteriia</taxon>
        <taxon>Sphingobacteriales</taxon>
        <taxon>Sphingobacteriaceae</taxon>
        <taxon>Pedobacter</taxon>
    </lineage>
</organism>
<dbReference type="SUPFAM" id="SSF48317">
    <property type="entry name" value="Acid phosphatase/Vanadium-dependent haloperoxidase"/>
    <property type="match status" value="1"/>
</dbReference>
<name>A0A3S3PE33_9SPHI</name>
<evidence type="ECO:0000313" key="4">
    <source>
        <dbReference type="Proteomes" id="UP000284120"/>
    </source>
</evidence>
<evidence type="ECO:0000313" key="3">
    <source>
        <dbReference type="EMBL" id="RWU10949.1"/>
    </source>
</evidence>
<dbReference type="InterPro" id="IPR000326">
    <property type="entry name" value="PAP2/HPO"/>
</dbReference>
<keyword evidence="4" id="KW-1185">Reference proteome</keyword>
<dbReference type="InterPro" id="IPR036938">
    <property type="entry name" value="PAP2/HPO_sf"/>
</dbReference>
<dbReference type="Proteomes" id="UP000284120">
    <property type="component" value="Unassembled WGS sequence"/>
</dbReference>
<dbReference type="OrthoDB" id="9773582at2"/>
<proteinExistence type="predicted"/>
<feature type="signal peptide" evidence="1">
    <location>
        <begin position="1"/>
        <end position="23"/>
    </location>
</feature>
<dbReference type="CDD" id="cd03394">
    <property type="entry name" value="PAP2_like_5"/>
    <property type="match status" value="1"/>
</dbReference>
<dbReference type="PANTHER" id="PTHR14969">
    <property type="entry name" value="SPHINGOSINE-1-PHOSPHATE PHOSPHOHYDROLASE"/>
    <property type="match status" value="1"/>
</dbReference>
<feature type="domain" description="Phosphatidic acid phosphatase type 2/haloperoxidase" evidence="2">
    <location>
        <begin position="136"/>
        <end position="237"/>
    </location>
</feature>
<accession>A0A3S3PE33</accession>
<dbReference type="PANTHER" id="PTHR14969:SF13">
    <property type="entry name" value="AT30094P"/>
    <property type="match status" value="1"/>
</dbReference>
<dbReference type="Gene3D" id="1.20.144.10">
    <property type="entry name" value="Phosphatidic acid phosphatase type 2/haloperoxidase"/>
    <property type="match status" value="1"/>
</dbReference>
<protein>
    <submittedName>
        <fullName evidence="3">Phosphatase PAP2 family protein</fullName>
    </submittedName>
</protein>
<evidence type="ECO:0000259" key="2">
    <source>
        <dbReference type="SMART" id="SM00014"/>
    </source>
</evidence>
<evidence type="ECO:0000256" key="1">
    <source>
        <dbReference type="SAM" id="SignalP"/>
    </source>
</evidence>
<dbReference type="AlphaFoldDB" id="A0A3S3PE33"/>
<comment type="caution">
    <text evidence="3">The sequence shown here is derived from an EMBL/GenBank/DDBJ whole genome shotgun (WGS) entry which is preliminary data.</text>
</comment>
<dbReference type="SMART" id="SM00014">
    <property type="entry name" value="acidPPc"/>
    <property type="match status" value="1"/>
</dbReference>
<reference evidence="3 4" key="1">
    <citation type="submission" date="2018-06" db="EMBL/GenBank/DDBJ databases">
        <title>Pedobacter endophyticus sp. nov., an endophytic bacterium isolated from a leaf of Triticum aestivum.</title>
        <authorList>
            <person name="Zhang L."/>
        </authorList>
    </citation>
    <scope>NUCLEOTIDE SEQUENCE [LARGE SCALE GENOMIC DNA]</scope>
    <source>
        <strain evidence="3 4">CM134L-2</strain>
    </source>
</reference>
<gene>
    <name evidence="3" type="ORF">DPV69_06365</name>
</gene>